<evidence type="ECO:0008006" key="3">
    <source>
        <dbReference type="Google" id="ProtNLM"/>
    </source>
</evidence>
<sequence length="326" mass="35900">MDRGGDRAHRDLVRRGTWPNDPLLNGAAVVRGADLKAIGVPGRTISRRCAPGGPWQRLLPGIVLLHTGQANEEQLLQAALLHGRAGTVLTGIRALQLHGLKNHPAPGDVHILIPEERRIISVGFVHVERTKRLPRPHLRDGLPVAPVPRAVIDAARRLTNPDEIQALMAESVQRRFCTTDMLARELDQAGRTGTALPRKALAPLLAGARSVAEADAWHLWRRSGLPPGHWNVPIFDANGNHIATPDFWCDEIAFAWEIDSYRHHANLDDHRATVARNARYVAAGIVVLQTLPSRLRTEPDQVLSELHAAFRTAQARPRPNVRRAAA</sequence>
<comment type="caution">
    <text evidence="1">The sequence shown here is derived from an EMBL/GenBank/DDBJ whole genome shotgun (WGS) entry which is preliminary data.</text>
</comment>
<name>A0ABQ3LWM8_9PSEU</name>
<gene>
    <name evidence="1" type="ORF">GCM10017790_55900</name>
</gene>
<dbReference type="EMBL" id="BNAY01000006">
    <property type="protein sequence ID" value="GHH27134.1"/>
    <property type="molecule type" value="Genomic_DNA"/>
</dbReference>
<evidence type="ECO:0000313" key="1">
    <source>
        <dbReference type="EMBL" id="GHH27134.1"/>
    </source>
</evidence>
<keyword evidence="2" id="KW-1185">Reference proteome</keyword>
<accession>A0ABQ3LWM8</accession>
<evidence type="ECO:0000313" key="2">
    <source>
        <dbReference type="Proteomes" id="UP000635387"/>
    </source>
</evidence>
<dbReference type="Proteomes" id="UP000635387">
    <property type="component" value="Unassembled WGS sequence"/>
</dbReference>
<organism evidence="1 2">
    <name type="scientific">Amycolatopsis oliviviridis</name>
    <dbReference type="NCBI Taxonomy" id="1471590"/>
    <lineage>
        <taxon>Bacteria</taxon>
        <taxon>Bacillati</taxon>
        <taxon>Actinomycetota</taxon>
        <taxon>Actinomycetes</taxon>
        <taxon>Pseudonocardiales</taxon>
        <taxon>Pseudonocardiaceae</taxon>
        <taxon>Amycolatopsis</taxon>
    </lineage>
</organism>
<protein>
    <recommendedName>
        <fullName evidence="3">DUF559 domain-containing protein</fullName>
    </recommendedName>
</protein>
<proteinExistence type="predicted"/>
<reference evidence="2" key="1">
    <citation type="journal article" date="2019" name="Int. J. Syst. Evol. Microbiol.">
        <title>The Global Catalogue of Microorganisms (GCM) 10K type strain sequencing project: providing services to taxonomists for standard genome sequencing and annotation.</title>
        <authorList>
            <consortium name="The Broad Institute Genomics Platform"/>
            <consortium name="The Broad Institute Genome Sequencing Center for Infectious Disease"/>
            <person name="Wu L."/>
            <person name="Ma J."/>
        </authorList>
    </citation>
    <scope>NUCLEOTIDE SEQUENCE [LARGE SCALE GENOMIC DNA]</scope>
    <source>
        <strain evidence="2">CGMCC 4.7683</strain>
    </source>
</reference>